<dbReference type="EMBL" id="QNSA01000005">
    <property type="protein sequence ID" value="RBP74092.1"/>
    <property type="molecule type" value="Genomic_DNA"/>
</dbReference>
<accession>A0A368V746</accession>
<evidence type="ECO:0000313" key="5">
    <source>
        <dbReference type="Proteomes" id="UP000253065"/>
    </source>
</evidence>
<reference evidence="3 4" key="1">
    <citation type="submission" date="2018-07" db="EMBL/GenBank/DDBJ databases">
        <title>Freshwater and sediment microbial communities from various areas in North America, analyzing microbe dynamics in response to fracking.</title>
        <authorList>
            <person name="Lamendella R."/>
        </authorList>
    </citation>
    <scope>NUCLEOTIDE SEQUENCE [LARGE SCALE GENOMIC DNA]</scope>
    <source>
        <strain evidence="3 4">114E</strain>
        <strain evidence="2 5">114E_o</strain>
    </source>
</reference>
<evidence type="ECO:0000313" key="3">
    <source>
        <dbReference type="EMBL" id="RCW34841.1"/>
    </source>
</evidence>
<dbReference type="Proteomes" id="UP000252795">
    <property type="component" value="Unassembled WGS sequence"/>
</dbReference>
<keyword evidence="5" id="KW-1185">Reference proteome</keyword>
<evidence type="ECO:0000313" key="4">
    <source>
        <dbReference type="Proteomes" id="UP000252795"/>
    </source>
</evidence>
<name>A0A368V746_MARNT</name>
<dbReference type="EMBL" id="QPJB01000005">
    <property type="protein sequence ID" value="RCW34841.1"/>
    <property type="molecule type" value="Genomic_DNA"/>
</dbReference>
<gene>
    <name evidence="3" type="ORF">DET51_105217</name>
    <name evidence="2" type="ORF">DET64_105218</name>
</gene>
<evidence type="ECO:0000256" key="1">
    <source>
        <dbReference type="SAM" id="SignalP"/>
    </source>
</evidence>
<dbReference type="RefSeq" id="WP_113879708.1">
    <property type="nucleotide sequence ID" value="NZ_QNSA01000005.1"/>
</dbReference>
<organism evidence="3 4">
    <name type="scientific">Marinobacter nauticus</name>
    <name type="common">Marinobacter hydrocarbonoclasticus</name>
    <name type="synonym">Marinobacter aquaeolei</name>
    <dbReference type="NCBI Taxonomy" id="2743"/>
    <lineage>
        <taxon>Bacteria</taxon>
        <taxon>Pseudomonadati</taxon>
        <taxon>Pseudomonadota</taxon>
        <taxon>Gammaproteobacteria</taxon>
        <taxon>Pseudomonadales</taxon>
        <taxon>Marinobacteraceae</taxon>
        <taxon>Marinobacter</taxon>
    </lineage>
</organism>
<dbReference type="Proteomes" id="UP000253065">
    <property type="component" value="Unassembled WGS sequence"/>
</dbReference>
<protein>
    <submittedName>
        <fullName evidence="2 3">Secreted protein with PEP-CTERM sorting signal</fullName>
    </submittedName>
</protein>
<evidence type="ECO:0000313" key="2">
    <source>
        <dbReference type="EMBL" id="RBP74092.1"/>
    </source>
</evidence>
<dbReference type="AlphaFoldDB" id="A0A368V746"/>
<feature type="chain" id="PRO_5016794080" evidence="1">
    <location>
        <begin position="18"/>
        <end position="182"/>
    </location>
</feature>
<feature type="signal peptide" evidence="1">
    <location>
        <begin position="1"/>
        <end position="17"/>
    </location>
</feature>
<proteinExistence type="predicted"/>
<comment type="caution">
    <text evidence="3">The sequence shown here is derived from an EMBL/GenBank/DDBJ whole genome shotgun (WGS) entry which is preliminary data.</text>
</comment>
<keyword evidence="1" id="KW-0732">Signal</keyword>
<sequence>MKWILAITFLFSFPAHAALISYTYTAQLQNGDLNQAPPFGEENVSGVITFDNSKLGLKKFTIDFGNDELIWVWNETAPITISGNSLNYHYLDVLSDGRPDIGPDGFSIDIMFEVYLHEAMSLSSILTNFDQVFSNDTVPSLDSSEYGSHQLVIWEVHAVPEPPAFALISLGLAVIGLRSRYK</sequence>